<sequence length="154" mass="18568">MKLEIELIPESTMTINLRQQMSSYRWRQLSRQIQQQDQYTCQICRRTKGLEIDKLHCHEVWDFDKENGIQRLIGLQSLCFQCHMIKHIGFAEMNGWIEKYQLVEHFCRVNRVTAADYAVHFHEAVQLWIARNRIDWIVELGEYADYENCTRESE</sequence>
<evidence type="ECO:0000313" key="1">
    <source>
        <dbReference type="EMBL" id="ANF97518.1"/>
    </source>
</evidence>
<gene>
    <name evidence="1" type="ORF">AR543_16890</name>
</gene>
<evidence type="ECO:0008006" key="3">
    <source>
        <dbReference type="Google" id="ProtNLM"/>
    </source>
</evidence>
<reference evidence="1 2" key="2">
    <citation type="journal article" date="2016" name="Int. J. Syst. Evol. Microbiol.">
        <title>Paenibacillus bovis sp. nov., isolated from raw yak (Bos grunniens) milk.</title>
        <authorList>
            <person name="Gao C."/>
            <person name="Han J."/>
            <person name="Liu Z."/>
            <person name="Xu X."/>
            <person name="Hang F."/>
            <person name="Wu Z."/>
        </authorList>
    </citation>
    <scope>NUCLEOTIDE SEQUENCE [LARGE SCALE GENOMIC DNA]</scope>
    <source>
        <strain evidence="1 2">BD3526</strain>
    </source>
</reference>
<keyword evidence="2" id="KW-1185">Reference proteome</keyword>
<dbReference type="RefSeq" id="WP_060535623.1">
    <property type="nucleotide sequence ID" value="NZ_CP013023.1"/>
</dbReference>
<dbReference type="EMBL" id="CP013023">
    <property type="protein sequence ID" value="ANF97518.1"/>
    <property type="molecule type" value="Genomic_DNA"/>
</dbReference>
<dbReference type="OrthoDB" id="162144at2"/>
<dbReference type="Proteomes" id="UP000078148">
    <property type="component" value="Chromosome"/>
</dbReference>
<dbReference type="KEGG" id="pbv:AR543_16890"/>
<accession>A0A172ZIV2</accession>
<name>A0A172ZIV2_9BACL</name>
<dbReference type="AlphaFoldDB" id="A0A172ZIV2"/>
<evidence type="ECO:0000313" key="2">
    <source>
        <dbReference type="Proteomes" id="UP000078148"/>
    </source>
</evidence>
<organism evidence="1 2">
    <name type="scientific">Paenibacillus bovis</name>
    <dbReference type="NCBI Taxonomy" id="1616788"/>
    <lineage>
        <taxon>Bacteria</taxon>
        <taxon>Bacillati</taxon>
        <taxon>Bacillota</taxon>
        <taxon>Bacilli</taxon>
        <taxon>Bacillales</taxon>
        <taxon>Paenibacillaceae</taxon>
        <taxon>Paenibacillus</taxon>
    </lineage>
</organism>
<proteinExistence type="predicted"/>
<reference evidence="2" key="1">
    <citation type="submission" date="2015-10" db="EMBL/GenBank/DDBJ databases">
        <title>Genome of Paenibacillus bovis sp. nov.</title>
        <authorList>
            <person name="Wu Z."/>
            <person name="Gao C."/>
            <person name="Liu Z."/>
            <person name="Zheng H."/>
        </authorList>
    </citation>
    <scope>NUCLEOTIDE SEQUENCE [LARGE SCALE GENOMIC DNA]</scope>
    <source>
        <strain evidence="2">BD3526</strain>
    </source>
</reference>
<protein>
    <recommendedName>
        <fullName evidence="3">HNH endonuclease</fullName>
    </recommendedName>
</protein>